<name>A6INZ8_RAT</name>
<protein>
    <submittedName>
        <fullName evidence="1">RCG22253</fullName>
    </submittedName>
</protein>
<reference evidence="1 2" key="1">
    <citation type="submission" date="2005-09" db="EMBL/GenBank/DDBJ databases">
        <authorList>
            <person name="Mural R.J."/>
            <person name="Li P.W."/>
            <person name="Adams M.D."/>
            <person name="Amanatides P.G."/>
            <person name="Baden-Tillson H."/>
            <person name="Barnstead M."/>
            <person name="Chin S.H."/>
            <person name="Dew I."/>
            <person name="Evans C.A."/>
            <person name="Ferriera S."/>
            <person name="Flanigan M."/>
            <person name="Fosler C."/>
            <person name="Glodek A."/>
            <person name="Gu Z."/>
            <person name="Holt R.A."/>
            <person name="Jennings D."/>
            <person name="Kraft C.L."/>
            <person name="Lu F."/>
            <person name="Nguyen T."/>
            <person name="Nusskern D.R."/>
            <person name="Pfannkoch C.M."/>
            <person name="Sitter C."/>
            <person name="Sutton G.G."/>
            <person name="Venter J.C."/>
            <person name="Wang Z."/>
            <person name="Woodage T."/>
            <person name="Zheng X.H."/>
            <person name="Zhong F."/>
        </authorList>
    </citation>
    <scope>NUCLEOTIDE SEQUENCE [LARGE SCALE GENOMIC DNA]</scope>
    <source>
        <strain>BN</strain>
        <strain evidence="2">Sprague-Dawley</strain>
    </source>
</reference>
<dbReference type="AlphaFoldDB" id="A6INZ8"/>
<accession>A6INZ8</accession>
<evidence type="ECO:0000313" key="1">
    <source>
        <dbReference type="EMBL" id="EDL99062.1"/>
    </source>
</evidence>
<dbReference type="EMBL" id="CH473965">
    <property type="protein sequence ID" value="EDL99062.1"/>
    <property type="molecule type" value="Genomic_DNA"/>
</dbReference>
<dbReference type="Proteomes" id="UP000234681">
    <property type="component" value="Chromosome 9"/>
</dbReference>
<proteinExistence type="predicted"/>
<gene>
    <name evidence="1" type="ORF">rCG_22253</name>
</gene>
<evidence type="ECO:0000313" key="2">
    <source>
        <dbReference type="Proteomes" id="UP000234681"/>
    </source>
</evidence>
<organism evidence="1 2">
    <name type="scientific">Rattus norvegicus</name>
    <name type="common">Rat</name>
    <dbReference type="NCBI Taxonomy" id="10116"/>
    <lineage>
        <taxon>Eukaryota</taxon>
        <taxon>Metazoa</taxon>
        <taxon>Chordata</taxon>
        <taxon>Craniata</taxon>
        <taxon>Vertebrata</taxon>
        <taxon>Euteleostomi</taxon>
        <taxon>Mammalia</taxon>
        <taxon>Eutheria</taxon>
        <taxon>Euarchontoglires</taxon>
        <taxon>Glires</taxon>
        <taxon>Rodentia</taxon>
        <taxon>Myomorpha</taxon>
        <taxon>Muroidea</taxon>
        <taxon>Muridae</taxon>
        <taxon>Murinae</taxon>
        <taxon>Rattus</taxon>
    </lineage>
</organism>
<sequence>MLKQQKSFPIENSTTAEALRVLFLPH</sequence>